<proteinExistence type="inferred from homology"/>
<dbReference type="CDD" id="cd22751">
    <property type="entry name" value="OTU_plant_OTU9-like"/>
    <property type="match status" value="1"/>
</dbReference>
<dbReference type="Gene3D" id="1.20.58.80">
    <property type="entry name" value="Phosphotransferase system, lactose/cellobiose-type IIA subunit"/>
    <property type="match status" value="1"/>
</dbReference>
<keyword evidence="4" id="KW-0645">Protease</keyword>
<feature type="region of interest" description="Disordered" evidence="2">
    <location>
        <begin position="105"/>
        <end position="174"/>
    </location>
</feature>
<dbReference type="InterPro" id="IPR050704">
    <property type="entry name" value="Peptidase_C85-like"/>
</dbReference>
<evidence type="ECO:0000256" key="2">
    <source>
        <dbReference type="SAM" id="MobiDB-lite"/>
    </source>
</evidence>
<feature type="compositionally biased region" description="Low complexity" evidence="2">
    <location>
        <begin position="127"/>
        <end position="139"/>
    </location>
</feature>
<name>A0AAX4PK76_9CHLO</name>
<evidence type="ECO:0000313" key="5">
    <source>
        <dbReference type="Proteomes" id="UP001472866"/>
    </source>
</evidence>
<sequence>MATSTGSRGAKTTSQLLMKQAPSIPVNSRFPIGEYYDRAERLLRQAMIYRVGRDDFNLFVIQARFSSLLLDTIPKHADFKSTRMRYKDLNAPLCRAISELEALTKTLDKAQSPDRHEERRQETSGMATTTARTAAVAETQRAPTTPSDLPLDDLSIASGGQAEPAGPAVATGGPLDLLSGNEADLVAASRTAGGNDAATAAATAATTVAAGGLVSYPSMDPAKMLSTSTPVVPEVAMPAHILPPPPPPPASAPPPPQALEALPTPPPPPPPPLPPGGFPEEPQMTQLTPRVVQQMPTKEVADLDYMNLADRLKHYGLREKKVDGDGNCQFRSLSDQLFGTTDRHPEVRRMAISQLRSKRELYDPYVPEDYEDYVAKMAKDGEWGDHVTLQAAADVYGRRICVLSSYKTSFIIDIKPQDTKHPRVLWLSFWAEVHYNSLYPSGS</sequence>
<organism evidence="4 5">
    <name type="scientific">Chloropicon roscoffensis</name>
    <dbReference type="NCBI Taxonomy" id="1461544"/>
    <lineage>
        <taxon>Eukaryota</taxon>
        <taxon>Viridiplantae</taxon>
        <taxon>Chlorophyta</taxon>
        <taxon>Chloropicophyceae</taxon>
        <taxon>Chloropicales</taxon>
        <taxon>Chloropicaceae</taxon>
        <taxon>Chloropicon</taxon>
    </lineage>
</organism>
<dbReference type="EMBL" id="CP151514">
    <property type="protein sequence ID" value="WZN66271.1"/>
    <property type="molecule type" value="Genomic_DNA"/>
</dbReference>
<dbReference type="PANTHER" id="PTHR12419">
    <property type="entry name" value="OTU DOMAIN CONTAINING PROTEIN"/>
    <property type="match status" value="1"/>
</dbReference>
<feature type="compositionally biased region" description="Basic and acidic residues" evidence="2">
    <location>
        <begin position="106"/>
        <end position="122"/>
    </location>
</feature>
<evidence type="ECO:0000313" key="4">
    <source>
        <dbReference type="EMBL" id="WZN66271.1"/>
    </source>
</evidence>
<dbReference type="SUPFAM" id="SSF54001">
    <property type="entry name" value="Cysteine proteinases"/>
    <property type="match status" value="1"/>
</dbReference>
<evidence type="ECO:0000256" key="1">
    <source>
        <dbReference type="ARBA" id="ARBA00010407"/>
    </source>
</evidence>
<dbReference type="AlphaFoldDB" id="A0AAX4PK76"/>
<feature type="domain" description="OTU" evidence="3">
    <location>
        <begin position="317"/>
        <end position="441"/>
    </location>
</feature>
<dbReference type="PANTHER" id="PTHR12419:SF111">
    <property type="entry name" value="OVARIAN TUMOR DOMAIN-CONTAINING DEUBIQUITINATING ENZYME 9"/>
    <property type="match status" value="1"/>
</dbReference>
<dbReference type="InterPro" id="IPR015063">
    <property type="entry name" value="USP8_dimer"/>
</dbReference>
<reference evidence="4 5" key="1">
    <citation type="submission" date="2024-03" db="EMBL/GenBank/DDBJ databases">
        <title>Complete genome sequence of the green alga Chloropicon roscoffensis RCC1871.</title>
        <authorList>
            <person name="Lemieux C."/>
            <person name="Pombert J.-F."/>
            <person name="Otis C."/>
            <person name="Turmel M."/>
        </authorList>
    </citation>
    <scope>NUCLEOTIDE SEQUENCE [LARGE SCALE GENOMIC DNA]</scope>
    <source>
        <strain evidence="4 5">RCC1871</strain>
    </source>
</reference>
<dbReference type="Gene3D" id="3.90.70.80">
    <property type="match status" value="1"/>
</dbReference>
<dbReference type="PROSITE" id="PS50802">
    <property type="entry name" value="OTU"/>
    <property type="match status" value="1"/>
</dbReference>
<keyword evidence="4" id="KW-0378">Hydrolase</keyword>
<feature type="compositionally biased region" description="Pro residues" evidence="2">
    <location>
        <begin position="242"/>
        <end position="277"/>
    </location>
</feature>
<dbReference type="Proteomes" id="UP001472866">
    <property type="component" value="Chromosome 14"/>
</dbReference>
<dbReference type="InterPro" id="IPR038765">
    <property type="entry name" value="Papain-like_cys_pep_sf"/>
</dbReference>
<comment type="similarity">
    <text evidence="1">Belongs to the peptidase C85 family.</text>
</comment>
<protein>
    <submittedName>
        <fullName evidence="4">OTU-like cysteine protease</fullName>
    </submittedName>
</protein>
<dbReference type="GO" id="GO:0016579">
    <property type="term" value="P:protein deubiquitination"/>
    <property type="evidence" value="ECO:0007669"/>
    <property type="project" value="TreeGrafter"/>
</dbReference>
<dbReference type="GO" id="GO:0004843">
    <property type="term" value="F:cysteine-type deubiquitinase activity"/>
    <property type="evidence" value="ECO:0007669"/>
    <property type="project" value="TreeGrafter"/>
</dbReference>
<feature type="region of interest" description="Disordered" evidence="2">
    <location>
        <begin position="242"/>
        <end position="283"/>
    </location>
</feature>
<dbReference type="GO" id="GO:0006508">
    <property type="term" value="P:proteolysis"/>
    <property type="evidence" value="ECO:0007669"/>
    <property type="project" value="UniProtKB-KW"/>
</dbReference>
<dbReference type="Pfam" id="PF02338">
    <property type="entry name" value="OTU"/>
    <property type="match status" value="1"/>
</dbReference>
<dbReference type="Pfam" id="PF08969">
    <property type="entry name" value="USP8_dimer"/>
    <property type="match status" value="1"/>
</dbReference>
<gene>
    <name evidence="4" type="ORF">HKI87_14g78360</name>
</gene>
<accession>A0AAX4PK76</accession>
<dbReference type="InterPro" id="IPR003323">
    <property type="entry name" value="OTU_dom"/>
</dbReference>
<evidence type="ECO:0000259" key="3">
    <source>
        <dbReference type="PROSITE" id="PS50802"/>
    </source>
</evidence>
<keyword evidence="5" id="KW-1185">Reference proteome</keyword>